<feature type="signal peptide" evidence="2">
    <location>
        <begin position="1"/>
        <end position="21"/>
    </location>
</feature>
<reference evidence="3 4" key="1">
    <citation type="submission" date="2019-07" db="EMBL/GenBank/DDBJ databases">
        <title>complete genome sequencing of Ornithinimicrobium sp. H23M54.</title>
        <authorList>
            <person name="Bae J.-W."/>
            <person name="Lee S.-Y."/>
        </authorList>
    </citation>
    <scope>NUCLEOTIDE SEQUENCE [LARGE SCALE GENOMIC DNA]</scope>
    <source>
        <strain evidence="3 4">H23M54</strain>
    </source>
</reference>
<evidence type="ECO:0000313" key="3">
    <source>
        <dbReference type="EMBL" id="QDO89005.1"/>
    </source>
</evidence>
<organism evidence="3 4">
    <name type="scientific">Ornithinimicrobium ciconiae</name>
    <dbReference type="NCBI Taxonomy" id="2594265"/>
    <lineage>
        <taxon>Bacteria</taxon>
        <taxon>Bacillati</taxon>
        <taxon>Actinomycetota</taxon>
        <taxon>Actinomycetes</taxon>
        <taxon>Micrococcales</taxon>
        <taxon>Ornithinimicrobiaceae</taxon>
        <taxon>Ornithinimicrobium</taxon>
    </lineage>
</organism>
<accession>A0A516GBV0</accession>
<feature type="chain" id="PRO_5021977415" evidence="2">
    <location>
        <begin position="22"/>
        <end position="196"/>
    </location>
</feature>
<dbReference type="Proteomes" id="UP000315395">
    <property type="component" value="Chromosome"/>
</dbReference>
<keyword evidence="4" id="KW-1185">Reference proteome</keyword>
<feature type="region of interest" description="Disordered" evidence="1">
    <location>
        <begin position="27"/>
        <end position="120"/>
    </location>
</feature>
<name>A0A516GBV0_9MICO</name>
<protein>
    <submittedName>
        <fullName evidence="3">Uncharacterized protein</fullName>
    </submittedName>
</protein>
<feature type="compositionally biased region" description="Pro residues" evidence="1">
    <location>
        <begin position="85"/>
        <end position="94"/>
    </location>
</feature>
<evidence type="ECO:0000313" key="4">
    <source>
        <dbReference type="Proteomes" id="UP000315395"/>
    </source>
</evidence>
<dbReference type="EMBL" id="CP041616">
    <property type="protein sequence ID" value="QDO89005.1"/>
    <property type="molecule type" value="Genomic_DNA"/>
</dbReference>
<dbReference type="AlphaFoldDB" id="A0A516GBV0"/>
<sequence>MSTIALVAIMGTAALLTTACAEEAPDTIAVGGGGSPQAGTQGNGGGEGGTRGEGGTGGGKGGQAEPEPPAGTGDGGGEGGLSVAPEPPAVPEPPVGGEGGGGEPASEPPVGGEGGGQLDPGLQEFCVQFAQSDLSDVNDLQSLREVAPDELVDDIGVMIEQTPLVEQDPLGADLDALLDATTVLGDYNLENCFTLE</sequence>
<feature type="compositionally biased region" description="Gly residues" evidence="1">
    <location>
        <begin position="30"/>
        <end position="62"/>
    </location>
</feature>
<dbReference type="KEGG" id="orz:FNH13_12290"/>
<proteinExistence type="predicted"/>
<evidence type="ECO:0000256" key="1">
    <source>
        <dbReference type="SAM" id="MobiDB-lite"/>
    </source>
</evidence>
<gene>
    <name evidence="3" type="ORF">FNH13_12290</name>
</gene>
<keyword evidence="2" id="KW-0732">Signal</keyword>
<dbReference type="RefSeq" id="WP_143783682.1">
    <property type="nucleotide sequence ID" value="NZ_CP041616.1"/>
</dbReference>
<evidence type="ECO:0000256" key="2">
    <source>
        <dbReference type="SAM" id="SignalP"/>
    </source>
</evidence>